<dbReference type="EMBL" id="JZEE01000597">
    <property type="protein sequence ID" value="KJK62749.1"/>
    <property type="molecule type" value="Genomic_DNA"/>
</dbReference>
<dbReference type="InterPro" id="IPR036047">
    <property type="entry name" value="F-box-like_dom_sf"/>
</dbReference>
<sequence>MALLTDLPIEIQHRILSFLHSHRDVAALSIQCRSLHALCDMPMRKKYRRLRIDSEDKSLNKAFAMLMEILKRPRLGRYVRHIECSKGPPCYEDYTERTNSLRDLSDQEKQLLRAAICKAGFTGSETGRILNMVMQTEAGEELPWPPYYPTGSRGVYISQALTALFISVSPDLESLATPPPFFNYTGFYLPEQSHDFESVIYPLERLLRQVNSMPNDMPFLQNLRDVYVINRDCDEERYYTSMDFMGVMQLLHRLPSIEMIGTDILEEDENGAARLEPRSSNISRFAIHHSSLDTYYLANVVYSCRVLKEFQYSIGGRDVPGGSYSKFNPKTFFFTILPHRETLQILDVDAECHISEFSWEVVEYEELDERFEEWGGRRDAEHVWTGTPPESLWGQSGSLRAFRALKRLSLGIHILMYYAQGVNLAKKESFSLVDCLPPNLEYLLIRGYEKGASEMHDAQIDSLVAWKDSGLSSLTEIQGITECIPHAEDVDDPDDEEAPLWAREEEWSSDSD</sequence>
<dbReference type="Pfam" id="PF12937">
    <property type="entry name" value="F-box-like"/>
    <property type="match status" value="1"/>
</dbReference>
<evidence type="ECO:0000259" key="2">
    <source>
        <dbReference type="Pfam" id="PF12937"/>
    </source>
</evidence>
<evidence type="ECO:0000313" key="3">
    <source>
        <dbReference type="EMBL" id="KJK62749.1"/>
    </source>
</evidence>
<accession>A0A0F0I4P4</accession>
<dbReference type="SUPFAM" id="SSF81383">
    <property type="entry name" value="F-box domain"/>
    <property type="match status" value="1"/>
</dbReference>
<protein>
    <submittedName>
        <fullName evidence="3">F-box domain protein</fullName>
    </submittedName>
</protein>
<dbReference type="OrthoDB" id="3437411at2759"/>
<evidence type="ECO:0000313" key="4">
    <source>
        <dbReference type="Proteomes" id="UP000033540"/>
    </source>
</evidence>
<dbReference type="InterPro" id="IPR001810">
    <property type="entry name" value="F-box_dom"/>
</dbReference>
<gene>
    <name evidence="3" type="ORF">P875_00034400</name>
</gene>
<name>A0A0F0I4P4_ASPPU</name>
<proteinExistence type="predicted"/>
<organism evidence="3 4">
    <name type="scientific">Aspergillus parasiticus (strain ATCC 56775 / NRRL 5862 / SRRC 143 / SU-1)</name>
    <dbReference type="NCBI Taxonomy" id="1403190"/>
    <lineage>
        <taxon>Eukaryota</taxon>
        <taxon>Fungi</taxon>
        <taxon>Dikarya</taxon>
        <taxon>Ascomycota</taxon>
        <taxon>Pezizomycotina</taxon>
        <taxon>Eurotiomycetes</taxon>
        <taxon>Eurotiomycetidae</taxon>
        <taxon>Eurotiales</taxon>
        <taxon>Aspergillaceae</taxon>
        <taxon>Aspergillus</taxon>
        <taxon>Aspergillus subgen. Circumdati</taxon>
    </lineage>
</organism>
<reference evidence="3 4" key="1">
    <citation type="submission" date="2015-02" db="EMBL/GenBank/DDBJ databases">
        <title>Draft genome sequence of Aspergillus parasiticus SU-1.</title>
        <authorList>
            <person name="Yu J."/>
            <person name="Fedorova N."/>
            <person name="Yin Y."/>
            <person name="Losada L."/>
            <person name="Zafar N."/>
            <person name="Taujale R."/>
            <person name="Ehrlich K.C."/>
            <person name="Bhatnagar D."/>
            <person name="Cleveland T.E."/>
            <person name="Bennett J.W."/>
            <person name="Nierman W.C."/>
        </authorList>
    </citation>
    <scope>NUCLEOTIDE SEQUENCE [LARGE SCALE GENOMIC DNA]</scope>
    <source>
        <strain evidence="4">ATCC 56775 / NRRL 5862 / SRRC 143 / SU-1</strain>
    </source>
</reference>
<feature type="compositionally biased region" description="Acidic residues" evidence="1">
    <location>
        <begin position="489"/>
        <end position="498"/>
    </location>
</feature>
<dbReference type="AlphaFoldDB" id="A0A0F0I4P4"/>
<dbReference type="STRING" id="1403190.A0A0F0I4P4"/>
<dbReference type="Proteomes" id="UP000033540">
    <property type="component" value="Unassembled WGS sequence"/>
</dbReference>
<feature type="domain" description="F-box" evidence="2">
    <location>
        <begin position="5"/>
        <end position="42"/>
    </location>
</feature>
<feature type="region of interest" description="Disordered" evidence="1">
    <location>
        <begin position="486"/>
        <end position="512"/>
    </location>
</feature>
<comment type="caution">
    <text evidence="3">The sequence shown here is derived from an EMBL/GenBank/DDBJ whole genome shotgun (WGS) entry which is preliminary data.</text>
</comment>
<evidence type="ECO:0000256" key="1">
    <source>
        <dbReference type="SAM" id="MobiDB-lite"/>
    </source>
</evidence>
<dbReference type="CDD" id="cd09917">
    <property type="entry name" value="F-box_SF"/>
    <property type="match status" value="1"/>
</dbReference>